<accession>A0ABS4R975</accession>
<dbReference type="InterPro" id="IPR010221">
    <property type="entry name" value="VCBS_dom"/>
</dbReference>
<keyword evidence="3" id="KW-1185">Reference proteome</keyword>
<dbReference type="PROSITE" id="PS00330">
    <property type="entry name" value="HEMOLYSIN_CALCIUM"/>
    <property type="match status" value="4"/>
</dbReference>
<name>A0ABS4R975_9HYPH</name>
<dbReference type="InterPro" id="IPR011049">
    <property type="entry name" value="Serralysin-like_metalloprot_C"/>
</dbReference>
<dbReference type="SUPFAM" id="SSF51120">
    <property type="entry name" value="beta-Roll"/>
    <property type="match status" value="2"/>
</dbReference>
<dbReference type="Pfam" id="PF17803">
    <property type="entry name" value="Cadherin_4"/>
    <property type="match status" value="1"/>
</dbReference>
<dbReference type="InterPro" id="IPR040853">
    <property type="entry name" value="RapA2_cadherin-like"/>
</dbReference>
<dbReference type="Proteomes" id="UP000730739">
    <property type="component" value="Unassembled WGS sequence"/>
</dbReference>
<gene>
    <name evidence="2" type="ORF">J2Z31_005982</name>
</gene>
<dbReference type="NCBIfam" id="TIGR01965">
    <property type="entry name" value="VCBS_repeat"/>
    <property type="match status" value="2"/>
</dbReference>
<evidence type="ECO:0000313" key="2">
    <source>
        <dbReference type="EMBL" id="MBP2239435.1"/>
    </source>
</evidence>
<feature type="non-terminal residue" evidence="2">
    <location>
        <position position="1"/>
    </location>
</feature>
<proteinExistence type="predicted"/>
<dbReference type="EMBL" id="JAGILA010000015">
    <property type="protein sequence ID" value="MBP2239435.1"/>
    <property type="molecule type" value="Genomic_DNA"/>
</dbReference>
<evidence type="ECO:0000313" key="3">
    <source>
        <dbReference type="Proteomes" id="UP000730739"/>
    </source>
</evidence>
<dbReference type="Pfam" id="PF00353">
    <property type="entry name" value="HemolysinCabind"/>
    <property type="match status" value="2"/>
</dbReference>
<dbReference type="InterPro" id="IPR013783">
    <property type="entry name" value="Ig-like_fold"/>
</dbReference>
<sequence length="694" mass="71599">FVVTVTDDNGATDTQTVTITINGTNDAPVIGATASGAVTEDVNVIVGNLSTSGTITTSDVDAGDTLTVSSAPAGQPVWSDGTLTQAQINALTAGFTATGSGWNYQVPNSLVQFLDAGETITLSYEVTVTDAHGATDSQTVTVTINGTNDAPVVASTCVWLPSDPAQQGSEYSSGYPLMVSTPTDVDGEHVVVTATNAPTGVYYFDGTNHVAVTNGTVLYDPANGVNLLHDLVYRPTLTVNDTPSVSLNLSASDGLQSTAYSVTINEVAPTTIPGPVGTISDNSGPLTSGRDSRTGAVLGSSFASAISADPSDGSLTLFTNFQEWSRKGPDDPTGTYATVNNQDQDGNFLEKQVNVFIYVDGVQFQVVFANDANPDNWTYDASTGLMKTEVDFDLIRNTSNPSQTLAQYLAIPGNEPQGTDVWTVEYDDTKGGNEQARYFRFEFSKFDPGDPSIVVVGDDTKSNLIYGTSGADNLTGGALDDTIIGRGGNDVINGGGGNDTLSGGAGNDTIDGGGGLDLLDLSDATAGVTFSLVQSSGSTVANLTAVGLGVDTYRNIEGIIGSDYNDTLTGSALGDQLYGGDGSDRLTGGAGADTFVIADDELQVGIHDVISDYHASEGDVVDLSELLGNLSPDTLEQHVQVVQDGANANLQVDTDGSGGAGWQTVAVLENFSVSTDVVKILFNDDHGSKTAGEV</sequence>
<reference evidence="2 3" key="1">
    <citation type="submission" date="2021-03" db="EMBL/GenBank/DDBJ databases">
        <title>Genomic Encyclopedia of Type Strains, Phase IV (KMG-IV): sequencing the most valuable type-strain genomes for metagenomic binning, comparative biology and taxonomic classification.</title>
        <authorList>
            <person name="Goeker M."/>
        </authorList>
    </citation>
    <scope>NUCLEOTIDE SEQUENCE [LARGE SCALE GENOMIC DNA]</scope>
    <source>
        <strain evidence="2 3">DSM 13372</strain>
    </source>
</reference>
<protein>
    <submittedName>
        <fullName evidence="2">VCBS repeat-containing protein</fullName>
    </submittedName>
</protein>
<dbReference type="InterPro" id="IPR018511">
    <property type="entry name" value="Hemolysin-typ_Ca-bd_CS"/>
</dbReference>
<dbReference type="Gene3D" id="2.150.10.10">
    <property type="entry name" value="Serralysin-like metalloprotease, C-terminal"/>
    <property type="match status" value="2"/>
</dbReference>
<dbReference type="InterPro" id="IPR001343">
    <property type="entry name" value="Hemolysn_Ca-bd"/>
</dbReference>
<evidence type="ECO:0000259" key="1">
    <source>
        <dbReference type="Pfam" id="PF17803"/>
    </source>
</evidence>
<feature type="domain" description="RapA2 cadherin-like" evidence="1">
    <location>
        <begin position="15"/>
        <end position="85"/>
    </location>
</feature>
<comment type="caution">
    <text evidence="2">The sequence shown here is derived from an EMBL/GenBank/DDBJ whole genome shotgun (WGS) entry which is preliminary data.</text>
</comment>
<dbReference type="NCBIfam" id="TIGR03661">
    <property type="entry name" value="T1SS_VCA0849"/>
    <property type="match status" value="1"/>
</dbReference>
<organism evidence="2 3">
    <name type="scientific">Sinorhizobium kostiense</name>
    <dbReference type="NCBI Taxonomy" id="76747"/>
    <lineage>
        <taxon>Bacteria</taxon>
        <taxon>Pseudomonadati</taxon>
        <taxon>Pseudomonadota</taxon>
        <taxon>Alphaproteobacteria</taxon>
        <taxon>Hyphomicrobiales</taxon>
        <taxon>Rhizobiaceae</taxon>
        <taxon>Sinorhizobium/Ensifer group</taxon>
        <taxon>Sinorhizobium</taxon>
    </lineage>
</organism>
<dbReference type="RefSeq" id="WP_209607210.1">
    <property type="nucleotide sequence ID" value="NZ_JAGILA010000015.1"/>
</dbReference>
<dbReference type="Gene3D" id="2.60.40.10">
    <property type="entry name" value="Immunoglobulins"/>
    <property type="match status" value="1"/>
</dbReference>
<dbReference type="InterPro" id="IPR019960">
    <property type="entry name" value="T1SS_VCA0849"/>
</dbReference>
<dbReference type="PRINTS" id="PR00313">
    <property type="entry name" value="CABNDNGRPT"/>
</dbReference>